<evidence type="ECO:0000313" key="7">
    <source>
        <dbReference type="Proteomes" id="UP001595821"/>
    </source>
</evidence>
<keyword evidence="2" id="KW-0813">Transport</keyword>
<dbReference type="Pfam" id="PF01152">
    <property type="entry name" value="Bac_globin"/>
    <property type="match status" value="1"/>
</dbReference>
<protein>
    <submittedName>
        <fullName evidence="6">Group 1 truncated hemoglobin</fullName>
    </submittedName>
</protein>
<evidence type="ECO:0000256" key="1">
    <source>
        <dbReference type="ARBA" id="ARBA00009660"/>
    </source>
</evidence>
<dbReference type="InterPro" id="IPR001486">
    <property type="entry name" value="Hemoglobin_trunc"/>
</dbReference>
<name>A0ABD5NY97_9EURY</name>
<dbReference type="RefSeq" id="WP_246971114.1">
    <property type="nucleotide sequence ID" value="NZ_CP095397.1"/>
</dbReference>
<dbReference type="InterPro" id="IPR009050">
    <property type="entry name" value="Globin-like_sf"/>
</dbReference>
<comment type="similarity">
    <text evidence="1">Belongs to the truncated hemoglobin family. Group I subfamily.</text>
</comment>
<keyword evidence="5" id="KW-0408">Iron</keyword>
<keyword evidence="3" id="KW-0349">Heme</keyword>
<dbReference type="Gene3D" id="1.10.490.10">
    <property type="entry name" value="Globins"/>
    <property type="match status" value="1"/>
</dbReference>
<dbReference type="Proteomes" id="UP001595821">
    <property type="component" value="Unassembled WGS sequence"/>
</dbReference>
<keyword evidence="4" id="KW-0479">Metal-binding</keyword>
<accession>A0ABD5NY97</accession>
<dbReference type="GeneID" id="71852202"/>
<evidence type="ECO:0000256" key="4">
    <source>
        <dbReference type="ARBA" id="ARBA00022723"/>
    </source>
</evidence>
<reference evidence="6 7" key="1">
    <citation type="journal article" date="2014" name="Int. J. Syst. Evol. Microbiol.">
        <title>Complete genome sequence of Corynebacterium casei LMG S-19264T (=DSM 44701T), isolated from a smear-ripened cheese.</title>
        <authorList>
            <consortium name="US DOE Joint Genome Institute (JGI-PGF)"/>
            <person name="Walter F."/>
            <person name="Albersmeier A."/>
            <person name="Kalinowski J."/>
            <person name="Ruckert C."/>
        </authorList>
    </citation>
    <scope>NUCLEOTIDE SEQUENCE [LARGE SCALE GENOMIC DNA]</scope>
    <source>
        <strain evidence="6 7">IBRC-M 10912</strain>
    </source>
</reference>
<organism evidence="6 7">
    <name type="scientific">Natribaculum luteum</name>
    <dbReference type="NCBI Taxonomy" id="1586232"/>
    <lineage>
        <taxon>Archaea</taxon>
        <taxon>Methanobacteriati</taxon>
        <taxon>Methanobacteriota</taxon>
        <taxon>Stenosarchaea group</taxon>
        <taxon>Halobacteria</taxon>
        <taxon>Halobacteriales</taxon>
        <taxon>Natrialbaceae</taxon>
        <taxon>Natribaculum</taxon>
    </lineage>
</organism>
<dbReference type="InterPro" id="IPR012292">
    <property type="entry name" value="Globin/Proto"/>
</dbReference>
<dbReference type="PIRSF" id="PIRSF002030">
    <property type="entry name" value="Globin_Protozoa/Cyanobacteria"/>
    <property type="match status" value="1"/>
</dbReference>
<dbReference type="InterPro" id="IPR016339">
    <property type="entry name" value="Hemoglobin_trunc_I"/>
</dbReference>
<evidence type="ECO:0000256" key="2">
    <source>
        <dbReference type="ARBA" id="ARBA00022448"/>
    </source>
</evidence>
<dbReference type="SUPFAM" id="SSF46458">
    <property type="entry name" value="Globin-like"/>
    <property type="match status" value="1"/>
</dbReference>
<dbReference type="GO" id="GO:0046872">
    <property type="term" value="F:metal ion binding"/>
    <property type="evidence" value="ECO:0007669"/>
    <property type="project" value="UniProtKB-KW"/>
</dbReference>
<evidence type="ECO:0000313" key="6">
    <source>
        <dbReference type="EMBL" id="MFC4246986.1"/>
    </source>
</evidence>
<dbReference type="EMBL" id="JBHSDJ010000024">
    <property type="protein sequence ID" value="MFC4246986.1"/>
    <property type="molecule type" value="Genomic_DNA"/>
</dbReference>
<comment type="caution">
    <text evidence="6">The sequence shown here is derived from an EMBL/GenBank/DDBJ whole genome shotgun (WGS) entry which is preliminary data.</text>
</comment>
<gene>
    <name evidence="6" type="ORF">ACFOZ7_08235</name>
</gene>
<proteinExistence type="inferred from homology"/>
<evidence type="ECO:0000256" key="5">
    <source>
        <dbReference type="ARBA" id="ARBA00023004"/>
    </source>
</evidence>
<sequence length="119" mass="13054">MAQSVYSDIGGRVAVEAVVTDFYDRVLADEQLVPFFEGMDMDELRAHQIQFISAVAGGPVEYTGDGMREAHAHLDIDEEDFDAVGAHLEDALRSNGVDEENVEAIMSEVVALKDPVLDR</sequence>
<evidence type="ECO:0000256" key="3">
    <source>
        <dbReference type="ARBA" id="ARBA00022617"/>
    </source>
</evidence>
<dbReference type="CDD" id="cd00454">
    <property type="entry name" value="TrHb1_N"/>
    <property type="match status" value="1"/>
</dbReference>
<dbReference type="AlphaFoldDB" id="A0ABD5NY97"/>